<feature type="domain" description="Flagellar assembly protein FliH/Type III secretion system HrpE" evidence="8">
    <location>
        <begin position="131"/>
        <end position="258"/>
    </location>
</feature>
<evidence type="ECO:0000256" key="4">
    <source>
        <dbReference type="ARBA" id="ARBA00022795"/>
    </source>
</evidence>
<dbReference type="GO" id="GO:0005829">
    <property type="term" value="C:cytosol"/>
    <property type="evidence" value="ECO:0007669"/>
    <property type="project" value="TreeGrafter"/>
</dbReference>
<dbReference type="AlphaFoldDB" id="A0A7I8DUZ3"/>
<feature type="coiled-coil region" evidence="7">
    <location>
        <begin position="69"/>
        <end position="96"/>
    </location>
</feature>
<reference evidence="9 10" key="1">
    <citation type="submission" date="2020-08" db="EMBL/GenBank/DDBJ databases">
        <title>Draft genome sequencing of an Anaerocolumna strain isolated from anoxic soil subjected to BSD treatment.</title>
        <authorList>
            <person name="Uek A."/>
            <person name="Tonouchi A."/>
        </authorList>
    </citation>
    <scope>NUCLEOTIDE SEQUENCE [LARGE SCALE GENOMIC DNA]</scope>
    <source>
        <strain evidence="9 10">CTTW</strain>
    </source>
</reference>
<keyword evidence="7" id="KW-0175">Coiled coil</keyword>
<evidence type="ECO:0000256" key="1">
    <source>
        <dbReference type="ARBA" id="ARBA00003041"/>
    </source>
</evidence>
<sequence length="271" mass="31006">MSNLIKSRYVTLGKEDKFVIDSNEKSEEFRLINFANNAQIHVVKTEEIEPAEGFIPGIEATVIGTEEEKISEEELKNRLEDMIAKAEEEAALIRKIAEEESKSHSRKLYEDSTRRGFEDGYQKGLEEALKKQKEYEQQKAELLKEYEEKVRALEPEFGSIMAAVIEKVTGVIVEGEKNVITHLLHKAILHSDNSKFYHIRVSKEDYEEVAAYKPKLIEILGTTVELDIALDKNLLKNQCIIDMETGIIDCSLDTQLENLKKDIMLLSMDLL</sequence>
<comment type="similarity">
    <text evidence="2">Belongs to the FliH family.</text>
</comment>
<comment type="function">
    <text evidence="1">Needed for flagellar regrowth and assembly.</text>
</comment>
<dbReference type="GO" id="GO:0044781">
    <property type="term" value="P:bacterial-type flagellum organization"/>
    <property type="evidence" value="ECO:0007669"/>
    <property type="project" value="UniProtKB-KW"/>
</dbReference>
<proteinExistence type="inferred from homology"/>
<keyword evidence="3" id="KW-0813">Transport</keyword>
<keyword evidence="6" id="KW-1006">Bacterial flagellum protein export</keyword>
<evidence type="ECO:0000256" key="2">
    <source>
        <dbReference type="ARBA" id="ARBA00006602"/>
    </source>
</evidence>
<evidence type="ECO:0000259" key="8">
    <source>
        <dbReference type="Pfam" id="PF02108"/>
    </source>
</evidence>
<dbReference type="InterPro" id="IPR051472">
    <property type="entry name" value="T3SS_Stator/FliH"/>
</dbReference>
<keyword evidence="5" id="KW-0653">Protein transport</keyword>
<evidence type="ECO:0000256" key="5">
    <source>
        <dbReference type="ARBA" id="ARBA00022927"/>
    </source>
</evidence>
<dbReference type="Proteomes" id="UP000515703">
    <property type="component" value="Chromosome"/>
</dbReference>
<feature type="coiled-coil region" evidence="7">
    <location>
        <begin position="125"/>
        <end position="152"/>
    </location>
</feature>
<dbReference type="PANTHER" id="PTHR34982">
    <property type="entry name" value="YOP PROTEINS TRANSLOCATION PROTEIN L"/>
    <property type="match status" value="1"/>
</dbReference>
<organism evidence="9 10">
    <name type="scientific">Anaerocolumna chitinilytica</name>
    <dbReference type="NCBI Taxonomy" id="1727145"/>
    <lineage>
        <taxon>Bacteria</taxon>
        <taxon>Bacillati</taxon>
        <taxon>Bacillota</taxon>
        <taxon>Clostridia</taxon>
        <taxon>Lachnospirales</taxon>
        <taxon>Lachnospiraceae</taxon>
        <taxon>Anaerocolumna</taxon>
    </lineage>
</organism>
<keyword evidence="4" id="KW-1005">Bacterial flagellum biogenesis</keyword>
<accession>A0A7I8DUZ3</accession>
<evidence type="ECO:0000256" key="6">
    <source>
        <dbReference type="ARBA" id="ARBA00023225"/>
    </source>
</evidence>
<keyword evidence="10" id="KW-1185">Reference proteome</keyword>
<dbReference type="EMBL" id="AP023368">
    <property type="protein sequence ID" value="BCK00167.1"/>
    <property type="molecule type" value="Genomic_DNA"/>
</dbReference>
<evidence type="ECO:0000313" key="9">
    <source>
        <dbReference type="EMBL" id="BCK00167.1"/>
    </source>
</evidence>
<gene>
    <name evidence="9" type="ORF">bsdcttw_32070</name>
</gene>
<dbReference type="InterPro" id="IPR018035">
    <property type="entry name" value="Flagellar_FliH/T3SS_HrpE"/>
</dbReference>
<evidence type="ECO:0000256" key="3">
    <source>
        <dbReference type="ARBA" id="ARBA00022448"/>
    </source>
</evidence>
<name>A0A7I8DUZ3_9FIRM</name>
<evidence type="ECO:0000256" key="7">
    <source>
        <dbReference type="SAM" id="Coils"/>
    </source>
</evidence>
<dbReference type="KEGG" id="acht:bsdcttw_32070"/>
<protein>
    <recommendedName>
        <fullName evidence="8">Flagellar assembly protein FliH/Type III secretion system HrpE domain-containing protein</fullName>
    </recommendedName>
</protein>
<dbReference type="Pfam" id="PF02108">
    <property type="entry name" value="FliH"/>
    <property type="match status" value="1"/>
</dbReference>
<evidence type="ECO:0000313" key="10">
    <source>
        <dbReference type="Proteomes" id="UP000515703"/>
    </source>
</evidence>
<dbReference type="GO" id="GO:0015031">
    <property type="term" value="P:protein transport"/>
    <property type="evidence" value="ECO:0007669"/>
    <property type="project" value="UniProtKB-KW"/>
</dbReference>
<dbReference type="PANTHER" id="PTHR34982:SF1">
    <property type="entry name" value="FLAGELLAR ASSEMBLY PROTEIN FLIH"/>
    <property type="match status" value="1"/>
</dbReference>
<reference evidence="9 10" key="2">
    <citation type="submission" date="2020-08" db="EMBL/GenBank/DDBJ databases">
        <authorList>
            <person name="Ueki A."/>
            <person name="Tonouchi A."/>
        </authorList>
    </citation>
    <scope>NUCLEOTIDE SEQUENCE [LARGE SCALE GENOMIC DNA]</scope>
    <source>
        <strain evidence="9 10">CTTW</strain>
    </source>
</reference>